<evidence type="ECO:0000313" key="9">
    <source>
        <dbReference type="EMBL" id="CAG7734150.1"/>
    </source>
</evidence>
<evidence type="ECO:0000256" key="2">
    <source>
        <dbReference type="ARBA" id="ARBA00022737"/>
    </source>
</evidence>
<organism evidence="9 10">
    <name type="scientific">Allacma fusca</name>
    <dbReference type="NCBI Taxonomy" id="39272"/>
    <lineage>
        <taxon>Eukaryota</taxon>
        <taxon>Metazoa</taxon>
        <taxon>Ecdysozoa</taxon>
        <taxon>Arthropoda</taxon>
        <taxon>Hexapoda</taxon>
        <taxon>Collembola</taxon>
        <taxon>Symphypleona</taxon>
        <taxon>Sminthuridae</taxon>
        <taxon>Allacma</taxon>
    </lineage>
</organism>
<dbReference type="GO" id="GO:0005634">
    <property type="term" value="C:nucleus"/>
    <property type="evidence" value="ECO:0007669"/>
    <property type="project" value="TreeGrafter"/>
</dbReference>
<evidence type="ECO:0000256" key="3">
    <source>
        <dbReference type="ARBA" id="ARBA00022771"/>
    </source>
</evidence>
<keyword evidence="5" id="KW-0539">Nucleus</keyword>
<dbReference type="AlphaFoldDB" id="A0A8J2P700"/>
<feature type="domain" description="C2H2-type" evidence="8">
    <location>
        <begin position="249"/>
        <end position="277"/>
    </location>
</feature>
<feature type="region of interest" description="Disordered" evidence="7">
    <location>
        <begin position="151"/>
        <end position="185"/>
    </location>
</feature>
<evidence type="ECO:0000256" key="5">
    <source>
        <dbReference type="ARBA" id="ARBA00023242"/>
    </source>
</evidence>
<keyword evidence="3 6" id="KW-0863">Zinc-finger</keyword>
<dbReference type="GO" id="GO:0000981">
    <property type="term" value="F:DNA-binding transcription factor activity, RNA polymerase II-specific"/>
    <property type="evidence" value="ECO:0007669"/>
    <property type="project" value="TreeGrafter"/>
</dbReference>
<keyword evidence="1" id="KW-0479">Metal-binding</keyword>
<evidence type="ECO:0000313" key="10">
    <source>
        <dbReference type="Proteomes" id="UP000708208"/>
    </source>
</evidence>
<feature type="compositionally biased region" description="Polar residues" evidence="7">
    <location>
        <begin position="167"/>
        <end position="177"/>
    </location>
</feature>
<sequence length="303" mass="34555">MKGLCRKMGQPILIHEDPEDLVISEDFPLDYLVINDLNTEDLIPPDLFNSVGVGVDNNQETWDFFLPIDPFTPESESDPEGTSKSLTSTDLIVESLNDTNNTTDNHTTSDDFPCQICEMPFSSATNLAAHTESAHLEGNCSEGVSAKEINFRKQNSKNSKKSKKRVQGSQIDKSNNLRVKPGEKKSTLRKGPFVCEVCLKKFEKRRNFDNHLLTHTNEKPFRCAECSRGFRQRAHLHVHLLTHLAEKPFKCNYCPNSYIRLNHLENHILRAHVVDKQYQCDVCSRKCFDEGELKSHINDMHNP</sequence>
<dbReference type="EMBL" id="CAJVCH010263987">
    <property type="protein sequence ID" value="CAG7734150.1"/>
    <property type="molecule type" value="Genomic_DNA"/>
</dbReference>
<dbReference type="Pfam" id="PF12874">
    <property type="entry name" value="zf-met"/>
    <property type="match status" value="1"/>
</dbReference>
<dbReference type="InterPro" id="IPR013087">
    <property type="entry name" value="Znf_C2H2_type"/>
</dbReference>
<dbReference type="OrthoDB" id="1405595at2759"/>
<keyword evidence="2" id="KW-0677">Repeat</keyword>
<feature type="domain" description="C2H2-type" evidence="8">
    <location>
        <begin position="112"/>
        <end position="135"/>
    </location>
</feature>
<evidence type="ECO:0000256" key="4">
    <source>
        <dbReference type="ARBA" id="ARBA00022833"/>
    </source>
</evidence>
<dbReference type="Pfam" id="PF00096">
    <property type="entry name" value="zf-C2H2"/>
    <property type="match status" value="3"/>
</dbReference>
<dbReference type="PROSITE" id="PS00028">
    <property type="entry name" value="ZINC_FINGER_C2H2_1"/>
    <property type="match status" value="5"/>
</dbReference>
<feature type="compositionally biased region" description="Basic residues" evidence="7">
    <location>
        <begin position="154"/>
        <end position="166"/>
    </location>
</feature>
<evidence type="ECO:0000256" key="7">
    <source>
        <dbReference type="SAM" id="MobiDB-lite"/>
    </source>
</evidence>
<evidence type="ECO:0000256" key="1">
    <source>
        <dbReference type="ARBA" id="ARBA00022723"/>
    </source>
</evidence>
<feature type="non-terminal residue" evidence="9">
    <location>
        <position position="1"/>
    </location>
</feature>
<keyword evidence="4" id="KW-0862">Zinc</keyword>
<keyword evidence="10" id="KW-1185">Reference proteome</keyword>
<comment type="caution">
    <text evidence="9">The sequence shown here is derived from an EMBL/GenBank/DDBJ whole genome shotgun (WGS) entry which is preliminary data.</text>
</comment>
<accession>A0A8J2P700</accession>
<feature type="domain" description="C2H2-type" evidence="8">
    <location>
        <begin position="278"/>
        <end position="303"/>
    </location>
</feature>
<dbReference type="Proteomes" id="UP000708208">
    <property type="component" value="Unassembled WGS sequence"/>
</dbReference>
<dbReference type="SMART" id="SM00355">
    <property type="entry name" value="ZnF_C2H2"/>
    <property type="match status" value="5"/>
</dbReference>
<feature type="domain" description="C2H2-type" evidence="8">
    <location>
        <begin position="193"/>
        <end position="220"/>
    </location>
</feature>
<dbReference type="PANTHER" id="PTHR24394">
    <property type="entry name" value="ZINC FINGER PROTEIN"/>
    <property type="match status" value="1"/>
</dbReference>
<dbReference type="PROSITE" id="PS50157">
    <property type="entry name" value="ZINC_FINGER_C2H2_2"/>
    <property type="match status" value="5"/>
</dbReference>
<protein>
    <recommendedName>
        <fullName evidence="8">C2H2-type domain-containing protein</fullName>
    </recommendedName>
</protein>
<feature type="domain" description="C2H2-type" evidence="8">
    <location>
        <begin position="221"/>
        <end position="248"/>
    </location>
</feature>
<dbReference type="FunFam" id="3.30.160.60:FF:001049">
    <property type="entry name" value="zinc finger protein 319"/>
    <property type="match status" value="1"/>
</dbReference>
<dbReference type="GO" id="GO:0008270">
    <property type="term" value="F:zinc ion binding"/>
    <property type="evidence" value="ECO:0007669"/>
    <property type="project" value="UniProtKB-KW"/>
</dbReference>
<proteinExistence type="predicted"/>
<evidence type="ECO:0000256" key="6">
    <source>
        <dbReference type="PROSITE-ProRule" id="PRU00042"/>
    </source>
</evidence>
<name>A0A8J2P700_9HEXA</name>
<evidence type="ECO:0000259" key="8">
    <source>
        <dbReference type="PROSITE" id="PS50157"/>
    </source>
</evidence>
<dbReference type="PANTHER" id="PTHR24394:SF29">
    <property type="entry name" value="MYONEURIN"/>
    <property type="match status" value="1"/>
</dbReference>
<gene>
    <name evidence="9" type="ORF">AFUS01_LOCUS22554</name>
</gene>
<reference evidence="9" key="1">
    <citation type="submission" date="2021-06" db="EMBL/GenBank/DDBJ databases">
        <authorList>
            <person name="Hodson N. C."/>
            <person name="Mongue J. A."/>
            <person name="Jaron S. K."/>
        </authorList>
    </citation>
    <scope>NUCLEOTIDE SEQUENCE</scope>
</reference>